<comment type="caution">
    <text evidence="2">The sequence shown here is derived from an EMBL/GenBank/DDBJ whole genome shotgun (WGS) entry which is preliminary data.</text>
</comment>
<accession>A0A7X6N550</accession>
<reference evidence="2 3" key="1">
    <citation type="submission" date="2020-04" db="EMBL/GenBank/DDBJ databases">
        <title>MicrobeNet Type strains.</title>
        <authorList>
            <person name="Nicholson A.C."/>
        </authorList>
    </citation>
    <scope>NUCLEOTIDE SEQUENCE [LARGE SCALE GENOMIC DNA]</scope>
    <source>
        <strain evidence="2 3">CCUG 61472</strain>
    </source>
</reference>
<keyword evidence="1" id="KW-0472">Membrane</keyword>
<organism evidence="2 3">
    <name type="scientific">Periweissella fabalis</name>
    <dbReference type="NCBI Taxonomy" id="1070421"/>
    <lineage>
        <taxon>Bacteria</taxon>
        <taxon>Bacillati</taxon>
        <taxon>Bacillota</taxon>
        <taxon>Bacilli</taxon>
        <taxon>Lactobacillales</taxon>
        <taxon>Lactobacillaceae</taxon>
        <taxon>Periweissella</taxon>
    </lineage>
</organism>
<dbReference type="Pfam" id="PF06161">
    <property type="entry name" value="DUF975"/>
    <property type="match status" value="1"/>
</dbReference>
<evidence type="ECO:0000313" key="3">
    <source>
        <dbReference type="Proteomes" id="UP000549765"/>
    </source>
</evidence>
<keyword evidence="3" id="KW-1185">Reference proteome</keyword>
<evidence type="ECO:0000256" key="1">
    <source>
        <dbReference type="SAM" id="Phobius"/>
    </source>
</evidence>
<dbReference type="PANTHER" id="PTHR40076:SF1">
    <property type="entry name" value="MEMBRANE PROTEIN"/>
    <property type="match status" value="1"/>
</dbReference>
<name>A0A7X6N550_9LACO</name>
<feature type="transmembrane region" description="Helical" evidence="1">
    <location>
        <begin position="212"/>
        <end position="237"/>
    </location>
</feature>
<proteinExistence type="predicted"/>
<feature type="transmembrane region" description="Helical" evidence="1">
    <location>
        <begin position="97"/>
        <end position="118"/>
    </location>
</feature>
<dbReference type="InterPro" id="IPR010380">
    <property type="entry name" value="DUF975"/>
</dbReference>
<feature type="transmembrane region" description="Helical" evidence="1">
    <location>
        <begin position="36"/>
        <end position="57"/>
    </location>
</feature>
<evidence type="ECO:0000313" key="2">
    <source>
        <dbReference type="EMBL" id="NKZ24837.1"/>
    </source>
</evidence>
<dbReference type="Proteomes" id="UP000549765">
    <property type="component" value="Unassembled WGS sequence"/>
</dbReference>
<protein>
    <submittedName>
        <fullName evidence="2">DUF975 family protein</fullName>
    </submittedName>
</protein>
<feature type="transmembrane region" description="Helical" evidence="1">
    <location>
        <begin position="139"/>
        <end position="162"/>
    </location>
</feature>
<dbReference type="RefSeq" id="WP_168722631.1">
    <property type="nucleotide sequence ID" value="NZ_JAAXPN010000010.1"/>
</dbReference>
<keyword evidence="1" id="KW-1133">Transmembrane helix</keyword>
<keyword evidence="1" id="KW-0812">Transmembrane</keyword>
<gene>
    <name evidence="2" type="ORF">HF964_08540</name>
</gene>
<sequence length="258" mass="29148">MQTMTIGDYKRQARQKLQGNWGAAIRLNAFPAALKFVGTILAALLIIGVITILIIAFGNTQANSEVNNAIKSSVEVSANQGANSTFMGSYGNELSSVLMSIIIAMVSTGIYWTSLDWLRGKKETVKFIDAFDGFNSRNILANFMLILVMTLFKILWTCLFIIPGCIKVFSYSQTLFIYKDMVDKHGKDNVPTSWAWYVTASRRLMQGHKAQLFWLEVSFIGWYILVFVTLGLAWFWVMPYINMTRTVFYENLAGSTFK</sequence>
<dbReference type="PANTHER" id="PTHR40076">
    <property type="entry name" value="MEMBRANE PROTEIN-RELATED"/>
    <property type="match status" value="1"/>
</dbReference>
<dbReference type="EMBL" id="JAAXPN010000010">
    <property type="protein sequence ID" value="NKZ24837.1"/>
    <property type="molecule type" value="Genomic_DNA"/>
</dbReference>
<dbReference type="AlphaFoldDB" id="A0A7X6N550"/>